<comment type="caution">
    <text evidence="5">The sequence shown here is derived from an EMBL/GenBank/DDBJ whole genome shotgun (WGS) entry which is preliminary data.</text>
</comment>
<evidence type="ECO:0000256" key="4">
    <source>
        <dbReference type="ARBA" id="ARBA00022679"/>
    </source>
</evidence>
<evidence type="ECO:0000313" key="5">
    <source>
        <dbReference type="EMBL" id="PZQ77197.1"/>
    </source>
</evidence>
<dbReference type="GO" id="GO:0016829">
    <property type="term" value="F:lyase activity"/>
    <property type="evidence" value="ECO:0007669"/>
    <property type="project" value="UniProtKB-KW"/>
</dbReference>
<evidence type="ECO:0000256" key="1">
    <source>
        <dbReference type="ARBA" id="ARBA00004751"/>
    </source>
</evidence>
<dbReference type="AlphaFoldDB" id="A0A2W5S364"/>
<protein>
    <recommendedName>
        <fullName evidence="3">citrate synthase (unknown stereospecificity)</fullName>
        <ecNumber evidence="3">2.3.3.16</ecNumber>
    </recommendedName>
</protein>
<keyword evidence="4" id="KW-0808">Transferase</keyword>
<dbReference type="CDD" id="cd06100">
    <property type="entry name" value="CCL_ACL-C"/>
    <property type="match status" value="1"/>
</dbReference>
<dbReference type="InterPro" id="IPR036969">
    <property type="entry name" value="Citrate_synthase_sf"/>
</dbReference>
<sequence length="262" mass="28205">MGISTEIGTTTPDAIHVRGLDLSTDILGHFDFVDMICWLAWARRPEPREKDMLNLLLVTAADHGLTPSAISARMTYLGAPESLQGAVAAGLLGAGSHFLGTVQNAAELWTRHAKDLADDTTDEAVLACARELVRHAREHRQAIPGVGHPIHVDGDPRVPTLRRVSERNGYFGRHWRLALAVEHVLCVELRKPLPLNAAGANGAVMADMGLDPLFGRGLALIGRAAGLVAHVMEERHAPIGPQVWNLVLAQDERNVLKKGAAG</sequence>
<dbReference type="GO" id="GO:0036440">
    <property type="term" value="F:citrate synthase activity"/>
    <property type="evidence" value="ECO:0007669"/>
    <property type="project" value="UniProtKB-EC"/>
</dbReference>
<proteinExistence type="inferred from homology"/>
<dbReference type="Proteomes" id="UP000249135">
    <property type="component" value="Unassembled WGS sequence"/>
</dbReference>
<organism evidence="5 6">
    <name type="scientific">Variovorax paradoxus</name>
    <dbReference type="NCBI Taxonomy" id="34073"/>
    <lineage>
        <taxon>Bacteria</taxon>
        <taxon>Pseudomonadati</taxon>
        <taxon>Pseudomonadota</taxon>
        <taxon>Betaproteobacteria</taxon>
        <taxon>Burkholderiales</taxon>
        <taxon>Comamonadaceae</taxon>
        <taxon>Variovorax</taxon>
    </lineage>
</organism>
<dbReference type="InterPro" id="IPR016142">
    <property type="entry name" value="Citrate_synth-like_lrg_a-sub"/>
</dbReference>
<comment type="pathway">
    <text evidence="1">Carbohydrate metabolism; tricarboxylic acid cycle; isocitrate from oxaloacetate: step 1/2.</text>
</comment>
<dbReference type="PANTHER" id="PTHR11739:SF4">
    <property type="entry name" value="CITRATE SYNTHASE, PEROXISOMAL"/>
    <property type="match status" value="1"/>
</dbReference>
<dbReference type="GO" id="GO:0005829">
    <property type="term" value="C:cytosol"/>
    <property type="evidence" value="ECO:0007669"/>
    <property type="project" value="TreeGrafter"/>
</dbReference>
<dbReference type="Gene3D" id="1.10.580.10">
    <property type="entry name" value="Citrate Synthase, domain 1"/>
    <property type="match status" value="1"/>
</dbReference>
<comment type="similarity">
    <text evidence="2">Belongs to the citrate synthase family.</text>
</comment>
<keyword evidence="5" id="KW-0456">Lyase</keyword>
<dbReference type="NCBIfam" id="NF004868">
    <property type="entry name" value="PRK06224.1-5"/>
    <property type="match status" value="1"/>
</dbReference>
<dbReference type="EMBL" id="QFPP01000028">
    <property type="protein sequence ID" value="PZQ77197.1"/>
    <property type="molecule type" value="Genomic_DNA"/>
</dbReference>
<gene>
    <name evidence="5" type="ORF">DI563_04645</name>
</gene>
<dbReference type="InterPro" id="IPR016143">
    <property type="entry name" value="Citrate_synth-like_sm_a-sub"/>
</dbReference>
<evidence type="ECO:0000313" key="6">
    <source>
        <dbReference type="Proteomes" id="UP000249135"/>
    </source>
</evidence>
<dbReference type="InterPro" id="IPR002020">
    <property type="entry name" value="Citrate_synthase"/>
</dbReference>
<dbReference type="EC" id="2.3.3.16" evidence="3"/>
<evidence type="ECO:0000256" key="2">
    <source>
        <dbReference type="ARBA" id="ARBA00010566"/>
    </source>
</evidence>
<dbReference type="SUPFAM" id="SSF48256">
    <property type="entry name" value="Citrate synthase"/>
    <property type="match status" value="1"/>
</dbReference>
<dbReference type="Gene3D" id="1.10.230.10">
    <property type="entry name" value="Cytochrome P450-Terp, domain 2"/>
    <property type="match status" value="1"/>
</dbReference>
<dbReference type="GO" id="GO:0006099">
    <property type="term" value="P:tricarboxylic acid cycle"/>
    <property type="evidence" value="ECO:0007669"/>
    <property type="project" value="UniProtKB-UniPathway"/>
</dbReference>
<reference evidence="5 6" key="1">
    <citation type="submission" date="2017-08" db="EMBL/GenBank/DDBJ databases">
        <title>Infants hospitalized years apart are colonized by the same room-sourced microbial strains.</title>
        <authorList>
            <person name="Brooks B."/>
            <person name="Olm M.R."/>
            <person name="Firek B.A."/>
            <person name="Baker R."/>
            <person name="Thomas B.C."/>
            <person name="Morowitz M.J."/>
            <person name="Banfield J.F."/>
        </authorList>
    </citation>
    <scope>NUCLEOTIDE SEQUENCE [LARGE SCALE GENOMIC DNA]</scope>
    <source>
        <strain evidence="5">S2_005_003_R2_41</strain>
    </source>
</reference>
<dbReference type="UniPathway" id="UPA00223">
    <property type="reaction ID" value="UER00717"/>
</dbReference>
<dbReference type="GO" id="GO:0005975">
    <property type="term" value="P:carbohydrate metabolic process"/>
    <property type="evidence" value="ECO:0007669"/>
    <property type="project" value="TreeGrafter"/>
</dbReference>
<accession>A0A2W5S364</accession>
<evidence type="ECO:0000256" key="3">
    <source>
        <dbReference type="ARBA" id="ARBA00012972"/>
    </source>
</evidence>
<name>A0A2W5S364_VARPD</name>
<dbReference type="PANTHER" id="PTHR11739">
    <property type="entry name" value="CITRATE SYNTHASE"/>
    <property type="match status" value="1"/>
</dbReference>
<dbReference type="Pfam" id="PF00285">
    <property type="entry name" value="Citrate_synt"/>
    <property type="match status" value="1"/>
</dbReference>